<evidence type="ECO:0000313" key="1">
    <source>
        <dbReference type="EMBL" id="KAI5334061.1"/>
    </source>
</evidence>
<dbReference type="Proteomes" id="UP001054821">
    <property type="component" value="Chromosome 4"/>
</dbReference>
<comment type="caution">
    <text evidence="1">The sequence shown here is derived from an EMBL/GenBank/DDBJ whole genome shotgun (WGS) entry which is preliminary data.</text>
</comment>
<dbReference type="AlphaFoldDB" id="A0AAD4W059"/>
<sequence length="124" mass="13124">MAQPKSSPSVYFATYVLCSIIDVATASTSVSPGSCISSWDFKLDPCDNLFSDRFTCGFRCDLVDSATSRLTELSLDQAGYSGSLSSISENLPPEPSSFGLSRGVWIGAGEEAFAADDDAVLSRT</sequence>
<keyword evidence="2" id="KW-1185">Reference proteome</keyword>
<proteinExistence type="predicted"/>
<reference evidence="1 2" key="1">
    <citation type="journal article" date="2022" name="G3 (Bethesda)">
        <title>Whole-genome sequence and methylome profiling of the almond [Prunus dulcis (Mill.) D.A. Webb] cultivar 'Nonpareil'.</title>
        <authorList>
            <person name="D'Amico-Willman K.M."/>
            <person name="Ouma W.Z."/>
            <person name="Meulia T."/>
            <person name="Sideli G.M."/>
            <person name="Gradziel T.M."/>
            <person name="Fresnedo-Ramirez J."/>
        </authorList>
    </citation>
    <scope>NUCLEOTIDE SEQUENCE [LARGE SCALE GENOMIC DNA]</scope>
    <source>
        <strain evidence="1">Clone GOH B32 T37-40</strain>
    </source>
</reference>
<gene>
    <name evidence="1" type="ORF">L3X38_024194</name>
</gene>
<name>A0AAD4W059_PRUDU</name>
<evidence type="ECO:0000313" key="2">
    <source>
        <dbReference type="Proteomes" id="UP001054821"/>
    </source>
</evidence>
<accession>A0AAD4W059</accession>
<protein>
    <submittedName>
        <fullName evidence="1">Uncharacterized protein</fullName>
    </submittedName>
</protein>
<dbReference type="EMBL" id="JAJFAZ020000004">
    <property type="protein sequence ID" value="KAI5334061.1"/>
    <property type="molecule type" value="Genomic_DNA"/>
</dbReference>
<organism evidence="1 2">
    <name type="scientific">Prunus dulcis</name>
    <name type="common">Almond</name>
    <name type="synonym">Amygdalus dulcis</name>
    <dbReference type="NCBI Taxonomy" id="3755"/>
    <lineage>
        <taxon>Eukaryota</taxon>
        <taxon>Viridiplantae</taxon>
        <taxon>Streptophyta</taxon>
        <taxon>Embryophyta</taxon>
        <taxon>Tracheophyta</taxon>
        <taxon>Spermatophyta</taxon>
        <taxon>Magnoliopsida</taxon>
        <taxon>eudicotyledons</taxon>
        <taxon>Gunneridae</taxon>
        <taxon>Pentapetalae</taxon>
        <taxon>rosids</taxon>
        <taxon>fabids</taxon>
        <taxon>Rosales</taxon>
        <taxon>Rosaceae</taxon>
        <taxon>Amygdaloideae</taxon>
        <taxon>Amygdaleae</taxon>
        <taxon>Prunus</taxon>
    </lineage>
</organism>